<sequence>MPAAASVVFSFIQAGLLEAAALEHRAWDCWALPAQVVGDLLLLCQHVLDLFPLEQLRVHHLVHDLRHALATEHPEAHQLVRRILADDKRDTEGVLAHVLHALEPAAHKVGRHELLLVILVVLVARPEARVARRVVVLEEVRCRHRAGVGVAVLALVGVQHEAARRQRVKRVRFLLLLRRLLFVVLHCLLRLLLRLGFRLRGLLRRLHRAERRAPLLQHLHRLGLLQHRVVQAVRVAVLLRQLLAVLRVHAVHPLQRKGNGDVGHGHALTDEEGAGLQPQLQARKALLQGRHGALRGRNAGEGLHQVRHVMRIQLAGGEVEPHVDLAALEGRGAVQLCAALLHAGNVAHDGVGLEEVALLRLQGGEAHARAAVARIFGRLVFLAVLAHLELDVDVGVRGGHHDLLGAGALGVEGGEELVGHPWR</sequence>
<accession>A0A640K9V4</accession>
<feature type="signal peptide" evidence="2">
    <location>
        <begin position="1"/>
        <end position="19"/>
    </location>
</feature>
<evidence type="ECO:0000256" key="1">
    <source>
        <dbReference type="SAM" id="Phobius"/>
    </source>
</evidence>
<gene>
    <name evidence="3" type="ORF">LtaPh_1709200</name>
</gene>
<dbReference type="VEuPathDB" id="TriTrypDB:LtaPh_1709200"/>
<keyword evidence="1" id="KW-1133">Transmembrane helix</keyword>
<evidence type="ECO:0000256" key="2">
    <source>
        <dbReference type="SAM" id="SignalP"/>
    </source>
</evidence>
<feature type="transmembrane region" description="Helical" evidence="1">
    <location>
        <begin position="173"/>
        <end position="193"/>
    </location>
</feature>
<comment type="caution">
    <text evidence="3">The sequence shown here is derived from an EMBL/GenBank/DDBJ whole genome shotgun (WGS) entry which is preliminary data.</text>
</comment>
<organism evidence="3 4">
    <name type="scientific">Leishmania tarentolae</name>
    <name type="common">Sauroleishmania tarentolae</name>
    <dbReference type="NCBI Taxonomy" id="5689"/>
    <lineage>
        <taxon>Eukaryota</taxon>
        <taxon>Discoba</taxon>
        <taxon>Euglenozoa</taxon>
        <taxon>Kinetoplastea</taxon>
        <taxon>Metakinetoplastina</taxon>
        <taxon>Trypanosomatida</taxon>
        <taxon>Trypanosomatidae</taxon>
        <taxon>Leishmaniinae</taxon>
        <taxon>Leishmania</taxon>
        <taxon>lizard Leishmania</taxon>
    </lineage>
</organism>
<protein>
    <submittedName>
        <fullName evidence="3">Elongation factor-1 gamma</fullName>
    </submittedName>
</protein>
<name>A0A640K9V4_LEITA</name>
<dbReference type="Proteomes" id="UP000419144">
    <property type="component" value="Unassembled WGS sequence"/>
</dbReference>
<keyword evidence="1" id="KW-0812">Transmembrane</keyword>
<feature type="chain" id="PRO_5024809941" evidence="2">
    <location>
        <begin position="20"/>
        <end position="423"/>
    </location>
</feature>
<dbReference type="GO" id="GO:0003746">
    <property type="term" value="F:translation elongation factor activity"/>
    <property type="evidence" value="ECO:0007669"/>
    <property type="project" value="UniProtKB-KW"/>
</dbReference>
<keyword evidence="4" id="KW-1185">Reference proteome</keyword>
<dbReference type="AlphaFoldDB" id="A0A640K9V4"/>
<keyword evidence="3" id="KW-0648">Protein biosynthesis</keyword>
<keyword evidence="2" id="KW-0732">Signal</keyword>
<evidence type="ECO:0000313" key="4">
    <source>
        <dbReference type="Proteomes" id="UP000419144"/>
    </source>
</evidence>
<keyword evidence="3" id="KW-0251">Elongation factor</keyword>
<reference evidence="3" key="1">
    <citation type="submission" date="2019-11" db="EMBL/GenBank/DDBJ databases">
        <title>Leishmania tarentolae CDS.</title>
        <authorList>
            <person name="Goto Y."/>
            <person name="Yamagishi J."/>
        </authorList>
    </citation>
    <scope>NUCLEOTIDE SEQUENCE [LARGE SCALE GENOMIC DNA]</scope>
    <source>
        <strain evidence="3">Parrot Tar II</strain>
    </source>
</reference>
<keyword evidence="1" id="KW-0472">Membrane</keyword>
<evidence type="ECO:0000313" key="3">
    <source>
        <dbReference type="EMBL" id="GET86353.1"/>
    </source>
</evidence>
<proteinExistence type="predicted"/>
<dbReference type="EMBL" id="BLBS01000010">
    <property type="protein sequence ID" value="GET86353.1"/>
    <property type="molecule type" value="Genomic_DNA"/>
</dbReference>